<organism evidence="2 3">
    <name type="scientific">Cyclotella cryptica</name>
    <dbReference type="NCBI Taxonomy" id="29204"/>
    <lineage>
        <taxon>Eukaryota</taxon>
        <taxon>Sar</taxon>
        <taxon>Stramenopiles</taxon>
        <taxon>Ochrophyta</taxon>
        <taxon>Bacillariophyta</taxon>
        <taxon>Coscinodiscophyceae</taxon>
        <taxon>Thalassiosirophycidae</taxon>
        <taxon>Stephanodiscales</taxon>
        <taxon>Stephanodiscaceae</taxon>
        <taxon>Cyclotella</taxon>
    </lineage>
</organism>
<evidence type="ECO:0000313" key="2">
    <source>
        <dbReference type="EMBL" id="KAL3804413.1"/>
    </source>
</evidence>
<name>A0ABD3QW41_9STRA</name>
<reference evidence="2 3" key="1">
    <citation type="journal article" date="2020" name="G3 (Bethesda)">
        <title>Improved Reference Genome for Cyclotella cryptica CCMP332, a Model for Cell Wall Morphogenesis, Salinity Adaptation, and Lipid Production in Diatoms (Bacillariophyta).</title>
        <authorList>
            <person name="Roberts W.R."/>
            <person name="Downey K.M."/>
            <person name="Ruck E.C."/>
            <person name="Traller J.C."/>
            <person name="Alverson A.J."/>
        </authorList>
    </citation>
    <scope>NUCLEOTIDE SEQUENCE [LARGE SCALE GENOMIC DNA]</scope>
    <source>
        <strain evidence="2 3">CCMP332</strain>
    </source>
</reference>
<evidence type="ECO:0000256" key="1">
    <source>
        <dbReference type="SAM" id="Phobius"/>
    </source>
</evidence>
<sequence length="37" mass="3968">MIPSPTIIGGRIVCCAWILATATRTVMTAIMLHIGRV</sequence>
<gene>
    <name evidence="2" type="ORF">HJC23_011341</name>
</gene>
<keyword evidence="1" id="KW-0812">Transmembrane</keyword>
<accession>A0ABD3QW41</accession>
<keyword evidence="3" id="KW-1185">Reference proteome</keyword>
<dbReference type="EMBL" id="JABMIG020000008">
    <property type="protein sequence ID" value="KAL3804413.1"/>
    <property type="molecule type" value="Genomic_DNA"/>
</dbReference>
<proteinExistence type="predicted"/>
<dbReference type="AlphaFoldDB" id="A0ABD3QW41"/>
<keyword evidence="1" id="KW-1133">Transmembrane helix</keyword>
<evidence type="ECO:0000313" key="3">
    <source>
        <dbReference type="Proteomes" id="UP001516023"/>
    </source>
</evidence>
<comment type="caution">
    <text evidence="2">The sequence shown here is derived from an EMBL/GenBank/DDBJ whole genome shotgun (WGS) entry which is preliminary data.</text>
</comment>
<feature type="transmembrane region" description="Helical" evidence="1">
    <location>
        <begin position="12"/>
        <end position="34"/>
    </location>
</feature>
<dbReference type="Proteomes" id="UP001516023">
    <property type="component" value="Unassembled WGS sequence"/>
</dbReference>
<protein>
    <submittedName>
        <fullName evidence="2">Uncharacterized protein</fullName>
    </submittedName>
</protein>
<keyword evidence="1" id="KW-0472">Membrane</keyword>